<reference evidence="1 2" key="1">
    <citation type="submission" date="2019-08" db="EMBL/GenBank/DDBJ databases">
        <title>Whole genome of Aphis craccivora.</title>
        <authorList>
            <person name="Voronova N.V."/>
            <person name="Shulinski R.S."/>
            <person name="Bandarenka Y.V."/>
            <person name="Zhorov D.G."/>
            <person name="Warner D."/>
        </authorList>
    </citation>
    <scope>NUCLEOTIDE SEQUENCE [LARGE SCALE GENOMIC DNA]</scope>
    <source>
        <strain evidence="1">180601</strain>
        <tissue evidence="1">Whole Body</tissue>
    </source>
</reference>
<organism evidence="1 2">
    <name type="scientific">Aphis craccivora</name>
    <name type="common">Cowpea aphid</name>
    <dbReference type="NCBI Taxonomy" id="307492"/>
    <lineage>
        <taxon>Eukaryota</taxon>
        <taxon>Metazoa</taxon>
        <taxon>Ecdysozoa</taxon>
        <taxon>Arthropoda</taxon>
        <taxon>Hexapoda</taxon>
        <taxon>Insecta</taxon>
        <taxon>Pterygota</taxon>
        <taxon>Neoptera</taxon>
        <taxon>Paraneoptera</taxon>
        <taxon>Hemiptera</taxon>
        <taxon>Sternorrhyncha</taxon>
        <taxon>Aphidomorpha</taxon>
        <taxon>Aphidoidea</taxon>
        <taxon>Aphididae</taxon>
        <taxon>Aphidini</taxon>
        <taxon>Aphis</taxon>
        <taxon>Aphis</taxon>
    </lineage>
</organism>
<dbReference type="GO" id="GO:0003964">
    <property type="term" value="F:RNA-directed DNA polymerase activity"/>
    <property type="evidence" value="ECO:0007669"/>
    <property type="project" value="UniProtKB-KW"/>
</dbReference>
<keyword evidence="1" id="KW-0808">Transferase</keyword>
<name>A0A6G0XI63_APHCR</name>
<dbReference type="AlphaFoldDB" id="A0A6G0XI63"/>
<keyword evidence="2" id="KW-1185">Reference proteome</keyword>
<accession>A0A6G0XI63</accession>
<protein>
    <submittedName>
        <fullName evidence="1">RNA-directed DNA polymerase from mobile element jockey</fullName>
    </submittedName>
</protein>
<comment type="caution">
    <text evidence="1">The sequence shown here is derived from an EMBL/GenBank/DDBJ whole genome shotgun (WGS) entry which is preliminary data.</text>
</comment>
<proteinExistence type="predicted"/>
<evidence type="ECO:0000313" key="1">
    <source>
        <dbReference type="EMBL" id="KAF0739828.1"/>
    </source>
</evidence>
<dbReference type="Proteomes" id="UP000478052">
    <property type="component" value="Unassembled WGS sequence"/>
</dbReference>
<evidence type="ECO:0000313" key="2">
    <source>
        <dbReference type="Proteomes" id="UP000478052"/>
    </source>
</evidence>
<gene>
    <name evidence="1" type="ORF">FWK35_00031969</name>
</gene>
<dbReference type="EMBL" id="VUJU01007835">
    <property type="protein sequence ID" value="KAF0739828.1"/>
    <property type="molecule type" value="Genomic_DNA"/>
</dbReference>
<sequence length="148" mass="17547">MLNFEAELLQSDINGLYTWCLNNNFTLNIKKCQEMTFTRARAVIKFDYYVNEEMLQRTMGPVKDLGILFDPNLKFDCHINNIVIRSNKILGFIIRNCTDFSDKHALRSLYCSLIRCICEYGSIIWFLYEISYKLKLENIQQKCLRFLS</sequence>
<dbReference type="OrthoDB" id="6606232at2759"/>
<keyword evidence="1" id="KW-0548">Nucleotidyltransferase</keyword>
<keyword evidence="1" id="KW-0695">RNA-directed DNA polymerase</keyword>